<evidence type="ECO:0000259" key="5">
    <source>
        <dbReference type="PROSITE" id="PS50944"/>
    </source>
</evidence>
<dbReference type="Pfam" id="PF01325">
    <property type="entry name" value="Fe_dep_repress"/>
    <property type="match status" value="1"/>
</dbReference>
<dbReference type="InterPro" id="IPR001367">
    <property type="entry name" value="Fe_dep_repressor"/>
</dbReference>
<keyword evidence="4" id="KW-0804">Transcription</keyword>
<dbReference type="Proteomes" id="UP000184310">
    <property type="component" value="Unassembled WGS sequence"/>
</dbReference>
<evidence type="ECO:0000313" key="6">
    <source>
        <dbReference type="EMBL" id="SHI71584.1"/>
    </source>
</evidence>
<reference evidence="6 7" key="1">
    <citation type="submission" date="2016-11" db="EMBL/GenBank/DDBJ databases">
        <authorList>
            <person name="Jaros S."/>
            <person name="Januszkiewicz K."/>
            <person name="Wedrychowicz H."/>
        </authorList>
    </citation>
    <scope>NUCLEOTIDE SEQUENCE [LARGE SCALE GENOMIC DNA]</scope>
    <source>
        <strain evidence="6 7">DSM 21758</strain>
    </source>
</reference>
<keyword evidence="7" id="KW-1185">Reference proteome</keyword>
<evidence type="ECO:0000256" key="2">
    <source>
        <dbReference type="ARBA" id="ARBA00023015"/>
    </source>
</evidence>
<dbReference type="Gene3D" id="1.10.60.10">
    <property type="entry name" value="Iron dependent repressor, metal binding and dimerisation domain"/>
    <property type="match status" value="1"/>
</dbReference>
<dbReference type="InterPro" id="IPR050536">
    <property type="entry name" value="DtxR_MntR_Metal-Reg"/>
</dbReference>
<dbReference type="AlphaFoldDB" id="A0A1M6DE72"/>
<feature type="domain" description="HTH dtxR-type" evidence="5">
    <location>
        <begin position="21"/>
        <end position="82"/>
    </location>
</feature>
<dbReference type="SUPFAM" id="SSF47979">
    <property type="entry name" value="Iron-dependent repressor protein, dimerization domain"/>
    <property type="match status" value="1"/>
</dbReference>
<dbReference type="PANTHER" id="PTHR33238">
    <property type="entry name" value="IRON (METAL) DEPENDENT REPRESSOR, DTXR FAMILY"/>
    <property type="match status" value="1"/>
</dbReference>
<dbReference type="InterPro" id="IPR036390">
    <property type="entry name" value="WH_DNA-bd_sf"/>
</dbReference>
<evidence type="ECO:0000256" key="4">
    <source>
        <dbReference type="ARBA" id="ARBA00023163"/>
    </source>
</evidence>
<protein>
    <submittedName>
        <fullName evidence="6">Iron (Metal) dependent repressor, DtxR family</fullName>
    </submittedName>
</protein>
<organism evidence="6 7">
    <name type="scientific">Clostridium cavendishii DSM 21758</name>
    <dbReference type="NCBI Taxonomy" id="1121302"/>
    <lineage>
        <taxon>Bacteria</taxon>
        <taxon>Bacillati</taxon>
        <taxon>Bacillota</taxon>
        <taxon>Clostridia</taxon>
        <taxon>Eubacteriales</taxon>
        <taxon>Clostridiaceae</taxon>
        <taxon>Clostridium</taxon>
    </lineage>
</organism>
<dbReference type="RefSeq" id="WP_072985288.1">
    <property type="nucleotide sequence ID" value="NZ_FQZB01000004.1"/>
</dbReference>
<dbReference type="Gene3D" id="1.10.10.10">
    <property type="entry name" value="Winged helix-like DNA-binding domain superfamily/Winged helix DNA-binding domain"/>
    <property type="match status" value="1"/>
</dbReference>
<dbReference type="GO" id="GO:0046983">
    <property type="term" value="F:protein dimerization activity"/>
    <property type="evidence" value="ECO:0007669"/>
    <property type="project" value="InterPro"/>
</dbReference>
<dbReference type="GO" id="GO:0046914">
    <property type="term" value="F:transition metal ion binding"/>
    <property type="evidence" value="ECO:0007669"/>
    <property type="project" value="InterPro"/>
</dbReference>
<dbReference type="InterPro" id="IPR036421">
    <property type="entry name" value="Fe_dep_repressor_sf"/>
</dbReference>
<proteinExistence type="inferred from homology"/>
<dbReference type="InterPro" id="IPR022689">
    <property type="entry name" value="Iron_dep_repressor"/>
</dbReference>
<evidence type="ECO:0000313" key="7">
    <source>
        <dbReference type="Proteomes" id="UP000184310"/>
    </source>
</evidence>
<dbReference type="GO" id="GO:0003677">
    <property type="term" value="F:DNA binding"/>
    <property type="evidence" value="ECO:0007669"/>
    <property type="project" value="UniProtKB-KW"/>
</dbReference>
<dbReference type="EMBL" id="FQZB01000004">
    <property type="protein sequence ID" value="SHI71584.1"/>
    <property type="molecule type" value="Genomic_DNA"/>
</dbReference>
<dbReference type="Pfam" id="PF02742">
    <property type="entry name" value="Fe_dep_repr_C"/>
    <property type="match status" value="1"/>
</dbReference>
<dbReference type="OrthoDB" id="9791355at2"/>
<keyword evidence="3" id="KW-0238">DNA-binding</keyword>
<evidence type="ECO:0000256" key="1">
    <source>
        <dbReference type="ARBA" id="ARBA00007871"/>
    </source>
</evidence>
<dbReference type="InterPro" id="IPR036388">
    <property type="entry name" value="WH-like_DNA-bd_sf"/>
</dbReference>
<name>A0A1M6DE72_9CLOT</name>
<sequence length="165" mass="19536">MDDRFYTVRGYELQRYNKNILTPALEDYLEMIYRNSLSENYIRINILAQLLNVKDSSASKMVKKLGELGFVDYEKYGIIKLTKEGKELGKYLLRRHNIIEKFLSFIGCDKEALEEAELMEHIITDNTVKNIEILYDFIRGNEDVMEKYIKFRNDTKDNNVKITKV</sequence>
<dbReference type="SMART" id="SM00529">
    <property type="entry name" value="HTH_DTXR"/>
    <property type="match status" value="1"/>
</dbReference>
<dbReference type="GO" id="GO:0003700">
    <property type="term" value="F:DNA-binding transcription factor activity"/>
    <property type="evidence" value="ECO:0007669"/>
    <property type="project" value="InterPro"/>
</dbReference>
<dbReference type="PROSITE" id="PS50944">
    <property type="entry name" value="HTH_DTXR"/>
    <property type="match status" value="1"/>
</dbReference>
<accession>A0A1M6DE72</accession>
<keyword evidence="2" id="KW-0805">Transcription regulation</keyword>
<gene>
    <name evidence="6" type="ORF">SAMN02745163_00705</name>
</gene>
<dbReference type="InterPro" id="IPR022687">
    <property type="entry name" value="HTH_DTXR"/>
</dbReference>
<comment type="similarity">
    <text evidence="1">Belongs to the DtxR/MntR family.</text>
</comment>
<evidence type="ECO:0000256" key="3">
    <source>
        <dbReference type="ARBA" id="ARBA00023125"/>
    </source>
</evidence>
<dbReference type="STRING" id="1121302.SAMN02745163_00705"/>
<dbReference type="PANTHER" id="PTHR33238:SF7">
    <property type="entry name" value="IRON-DEPENDENT TRANSCRIPTIONAL REGULATOR"/>
    <property type="match status" value="1"/>
</dbReference>
<dbReference type="SUPFAM" id="SSF46785">
    <property type="entry name" value="Winged helix' DNA-binding domain"/>
    <property type="match status" value="1"/>
</dbReference>